<evidence type="ECO:0000313" key="2">
    <source>
        <dbReference type="Proteomes" id="UP000215914"/>
    </source>
</evidence>
<evidence type="ECO:0000313" key="1">
    <source>
        <dbReference type="EMBL" id="KAF5773131.1"/>
    </source>
</evidence>
<comment type="caution">
    <text evidence="1">The sequence shown here is derived from an EMBL/GenBank/DDBJ whole genome shotgun (WGS) entry which is preliminary data.</text>
</comment>
<name>A0A9K3EGE2_HELAN</name>
<sequence length="49" mass="5377">MRVTKISRLIYTNSGNALLALASNAIHLLWKWQRNEHNSSGKATAGVSP</sequence>
<gene>
    <name evidence="1" type="ORF">HanXRQr2_Chr13g0585241</name>
</gene>
<dbReference type="PANTHER" id="PTHR44083">
    <property type="entry name" value="TOPLESS-RELATED PROTEIN 1-RELATED"/>
    <property type="match status" value="1"/>
</dbReference>
<dbReference type="EMBL" id="MNCJ02000328">
    <property type="protein sequence ID" value="KAF5773131.1"/>
    <property type="molecule type" value="Genomic_DNA"/>
</dbReference>
<dbReference type="PANTHER" id="PTHR44083:SF45">
    <property type="entry name" value="TOPLESS-RELATED PROTEIN 1"/>
    <property type="match status" value="1"/>
</dbReference>
<protein>
    <submittedName>
        <fullName evidence="1">Topless family protein</fullName>
    </submittedName>
</protein>
<dbReference type="GO" id="GO:0006355">
    <property type="term" value="P:regulation of DNA-templated transcription"/>
    <property type="evidence" value="ECO:0007669"/>
    <property type="project" value="InterPro"/>
</dbReference>
<proteinExistence type="predicted"/>
<dbReference type="Proteomes" id="UP000215914">
    <property type="component" value="Unassembled WGS sequence"/>
</dbReference>
<accession>A0A9K3EGE2</accession>
<dbReference type="Gramene" id="mRNA:HanXRQr2_Chr13g0585241">
    <property type="protein sequence ID" value="mRNA:HanXRQr2_Chr13g0585241"/>
    <property type="gene ID" value="HanXRQr2_Chr13g0585241"/>
</dbReference>
<dbReference type="InterPro" id="IPR027728">
    <property type="entry name" value="Topless_fam"/>
</dbReference>
<reference evidence="1" key="1">
    <citation type="journal article" date="2017" name="Nature">
        <title>The sunflower genome provides insights into oil metabolism, flowering and Asterid evolution.</title>
        <authorList>
            <person name="Badouin H."/>
            <person name="Gouzy J."/>
            <person name="Grassa C.J."/>
            <person name="Murat F."/>
            <person name="Staton S.E."/>
            <person name="Cottret L."/>
            <person name="Lelandais-Briere C."/>
            <person name="Owens G.L."/>
            <person name="Carrere S."/>
            <person name="Mayjonade B."/>
            <person name="Legrand L."/>
            <person name="Gill N."/>
            <person name="Kane N.C."/>
            <person name="Bowers J.E."/>
            <person name="Hubner S."/>
            <person name="Bellec A."/>
            <person name="Berard A."/>
            <person name="Berges H."/>
            <person name="Blanchet N."/>
            <person name="Boniface M.C."/>
            <person name="Brunel D."/>
            <person name="Catrice O."/>
            <person name="Chaidir N."/>
            <person name="Claudel C."/>
            <person name="Donnadieu C."/>
            <person name="Faraut T."/>
            <person name="Fievet G."/>
            <person name="Helmstetter N."/>
            <person name="King M."/>
            <person name="Knapp S.J."/>
            <person name="Lai Z."/>
            <person name="Le Paslier M.C."/>
            <person name="Lippi Y."/>
            <person name="Lorenzon L."/>
            <person name="Mandel J.R."/>
            <person name="Marage G."/>
            <person name="Marchand G."/>
            <person name="Marquand E."/>
            <person name="Bret-Mestries E."/>
            <person name="Morien E."/>
            <person name="Nambeesan S."/>
            <person name="Nguyen T."/>
            <person name="Pegot-Espagnet P."/>
            <person name="Pouilly N."/>
            <person name="Raftis F."/>
            <person name="Sallet E."/>
            <person name="Schiex T."/>
            <person name="Thomas J."/>
            <person name="Vandecasteele C."/>
            <person name="Vares D."/>
            <person name="Vear F."/>
            <person name="Vautrin S."/>
            <person name="Crespi M."/>
            <person name="Mangin B."/>
            <person name="Burke J.M."/>
            <person name="Salse J."/>
            <person name="Munos S."/>
            <person name="Vincourt P."/>
            <person name="Rieseberg L.H."/>
            <person name="Langlade N.B."/>
        </authorList>
    </citation>
    <scope>NUCLEOTIDE SEQUENCE</scope>
    <source>
        <tissue evidence="1">Leaves</tissue>
    </source>
</reference>
<reference evidence="1" key="2">
    <citation type="submission" date="2020-06" db="EMBL/GenBank/DDBJ databases">
        <title>Helianthus annuus Genome sequencing and assembly Release 2.</title>
        <authorList>
            <person name="Gouzy J."/>
            <person name="Langlade N."/>
            <person name="Munos S."/>
        </authorList>
    </citation>
    <scope>NUCLEOTIDE SEQUENCE</scope>
    <source>
        <tissue evidence="1">Leaves</tissue>
    </source>
</reference>
<keyword evidence="2" id="KW-1185">Reference proteome</keyword>
<organism evidence="1 2">
    <name type="scientific">Helianthus annuus</name>
    <name type="common">Common sunflower</name>
    <dbReference type="NCBI Taxonomy" id="4232"/>
    <lineage>
        <taxon>Eukaryota</taxon>
        <taxon>Viridiplantae</taxon>
        <taxon>Streptophyta</taxon>
        <taxon>Embryophyta</taxon>
        <taxon>Tracheophyta</taxon>
        <taxon>Spermatophyta</taxon>
        <taxon>Magnoliopsida</taxon>
        <taxon>eudicotyledons</taxon>
        <taxon>Gunneridae</taxon>
        <taxon>Pentapetalae</taxon>
        <taxon>asterids</taxon>
        <taxon>campanulids</taxon>
        <taxon>Asterales</taxon>
        <taxon>Asteraceae</taxon>
        <taxon>Asteroideae</taxon>
        <taxon>Heliantheae alliance</taxon>
        <taxon>Heliantheae</taxon>
        <taxon>Helianthus</taxon>
    </lineage>
</organism>
<dbReference type="AlphaFoldDB" id="A0A9K3EGE2"/>